<proteinExistence type="inferred from homology"/>
<accession>A0A1I4NLZ7</accession>
<evidence type="ECO:0000259" key="11">
    <source>
        <dbReference type="Pfam" id="PF01266"/>
    </source>
</evidence>
<dbReference type="NCBIfam" id="NF002481">
    <property type="entry name" value="PRK01747.1-2"/>
    <property type="match status" value="1"/>
</dbReference>
<keyword evidence="6 10" id="KW-0819">tRNA processing</keyword>
<evidence type="ECO:0000256" key="5">
    <source>
        <dbReference type="ARBA" id="ARBA00022691"/>
    </source>
</evidence>
<evidence type="ECO:0000256" key="9">
    <source>
        <dbReference type="ARBA" id="ARBA00023268"/>
    </source>
</evidence>
<dbReference type="InterPro" id="IPR017610">
    <property type="entry name" value="tRNA_S-uridine_synth_MnmC_C"/>
</dbReference>
<keyword evidence="2 10" id="KW-0489">Methyltransferase</keyword>
<comment type="similarity">
    <text evidence="10">In the C-terminal section; belongs to the DAO family.</text>
</comment>
<dbReference type="Gene3D" id="3.40.50.150">
    <property type="entry name" value="Vaccinia Virus protein VP39"/>
    <property type="match status" value="1"/>
</dbReference>
<dbReference type="HAMAP" id="MF_01102">
    <property type="entry name" value="MnmC"/>
    <property type="match status" value="1"/>
</dbReference>
<comment type="subcellular location">
    <subcellularLocation>
        <location evidence="10">Cytoplasm</location>
    </subcellularLocation>
</comment>
<evidence type="ECO:0000256" key="4">
    <source>
        <dbReference type="ARBA" id="ARBA00022679"/>
    </source>
</evidence>
<dbReference type="AlphaFoldDB" id="A0A1I4NLZ7"/>
<keyword evidence="7 10" id="KW-0274">FAD</keyword>
<keyword evidence="8 10" id="KW-0560">Oxidoreductase</keyword>
<comment type="similarity">
    <text evidence="10">In the N-terminal section; belongs to the methyltransferase superfamily. tRNA (mnm(5)s(2)U34)-methyltransferase family.</text>
</comment>
<dbReference type="GO" id="GO:0032259">
    <property type="term" value="P:methylation"/>
    <property type="evidence" value="ECO:0007669"/>
    <property type="project" value="UniProtKB-KW"/>
</dbReference>
<dbReference type="EMBL" id="FOUI01000001">
    <property type="protein sequence ID" value="SFM16528.1"/>
    <property type="molecule type" value="Genomic_DNA"/>
</dbReference>
<keyword evidence="4 10" id="KW-0808">Transferase</keyword>
<evidence type="ECO:0000256" key="10">
    <source>
        <dbReference type="HAMAP-Rule" id="MF_01102"/>
    </source>
</evidence>
<dbReference type="Pfam" id="PF01266">
    <property type="entry name" value="DAO"/>
    <property type="match status" value="1"/>
</dbReference>
<dbReference type="EC" id="2.1.1.61" evidence="10"/>
<keyword evidence="14" id="KW-1185">Reference proteome</keyword>
<dbReference type="InterPro" id="IPR023032">
    <property type="entry name" value="tRNA_MAMT_biosynth_bifunc_MnmC"/>
</dbReference>
<dbReference type="GO" id="GO:0050660">
    <property type="term" value="F:flavin adenine dinucleotide binding"/>
    <property type="evidence" value="ECO:0007669"/>
    <property type="project" value="UniProtKB-UniRule"/>
</dbReference>
<feature type="region of interest" description="tRNA (mnm(5)s(2)U34)-methyltransferase" evidence="10">
    <location>
        <begin position="1"/>
        <end position="250"/>
    </location>
</feature>
<keyword evidence="9 10" id="KW-0511">Multifunctional enzyme</keyword>
<dbReference type="InterPro" id="IPR006076">
    <property type="entry name" value="FAD-dep_OxRdtase"/>
</dbReference>
<keyword evidence="5 10" id="KW-0949">S-adenosyl-L-methionine</keyword>
<evidence type="ECO:0000313" key="14">
    <source>
        <dbReference type="Proteomes" id="UP000243629"/>
    </source>
</evidence>
<dbReference type="NCBIfam" id="TIGR03197">
    <property type="entry name" value="MnmC_Cterm"/>
    <property type="match status" value="1"/>
</dbReference>
<dbReference type="InterPro" id="IPR029063">
    <property type="entry name" value="SAM-dependent_MTases_sf"/>
</dbReference>
<dbReference type="GO" id="GO:0004808">
    <property type="term" value="F:tRNA (5-methylaminomethyl-2-thiouridylate)(34)-methyltransferase activity"/>
    <property type="evidence" value="ECO:0007669"/>
    <property type="project" value="UniProtKB-EC"/>
</dbReference>
<gene>
    <name evidence="10" type="primary">mnmC</name>
    <name evidence="13" type="ORF">SAMN05216217_101414</name>
</gene>
<dbReference type="Pfam" id="PF05430">
    <property type="entry name" value="Methyltransf_30"/>
    <property type="match status" value="1"/>
</dbReference>
<dbReference type="STRING" id="1720063.SAMN05216217_101414"/>
<evidence type="ECO:0000256" key="2">
    <source>
        <dbReference type="ARBA" id="ARBA00022603"/>
    </source>
</evidence>
<reference evidence="14" key="1">
    <citation type="submission" date="2016-10" db="EMBL/GenBank/DDBJ databases">
        <authorList>
            <person name="Varghese N."/>
            <person name="Submissions S."/>
        </authorList>
    </citation>
    <scope>NUCLEOTIDE SEQUENCE [LARGE SCALE GENOMIC DNA]</scope>
    <source>
        <strain evidence="14">DSM 24213</strain>
    </source>
</reference>
<dbReference type="GO" id="GO:0016645">
    <property type="term" value="F:oxidoreductase activity, acting on the CH-NH group of donors"/>
    <property type="evidence" value="ECO:0007669"/>
    <property type="project" value="InterPro"/>
</dbReference>
<feature type="region of interest" description="FAD-dependent cmnm(5)s(2)U34 oxidoreductase" evidence="10">
    <location>
        <begin position="278"/>
        <end position="675"/>
    </location>
</feature>
<dbReference type="Gene3D" id="3.30.9.10">
    <property type="entry name" value="D-Amino Acid Oxidase, subunit A, domain 2"/>
    <property type="match status" value="1"/>
</dbReference>
<sequence length="675" mass="73914">MQVTMTAFACREIAMSNETQFAELIWDADGQPSSGRFGDVYFSRVNGLAETRHVFLQHNQLAERWAALAEDANFSIAETGFGTGLNFLCAWELWERSAPRGARLHFISCERFPLHPDDLRKALSLWPELQPLSDTLLDSYQALPPGWQHFSFSGGRINLTLLIGDAVQMFEQLDAQIDAWFLDGFAPAKNPDMWRPELFEQMARLSVPGTSMATFTCAGDVRRGLQAAGFQLNKVPGYGSKREMLCGHLQHPVTQQWQAPWLCRPEADLQQPRTALVIGAGLAGISSAWALARRGWQVTLLDRHSEPASEASGNPQGILYVRLSPHSTPLSRFVESSYGHCLRHLQALLPDDGVNRQACGVLQLPTDEAELKRLQALGEAGYPPSFLQLLDSQQASDLAGVAINTQALLFPAAGWANPPALCRAMLEQPGIRLLGNSAVAQLDHRQGQWAALDANGQHLATAGVAVICGAVDSLQLAQSAQLPLKPIRGQITHLPATPASRSLRTVLCGAGYISPARLDEHHVGASFRFDRFDSEPSEEENAGNLEMLRGLSPDMESLLALQQLQPAALKARAGLRCSTPDYLPVIGPLADADAFFEDYAELAKDASKKPDTITRTYPGLFVNTGHGSRGLVSCPLSAELLAAWVCNEAFPLPRDLVDALHPSRFLHRRLIRRQQ</sequence>
<dbReference type="InterPro" id="IPR008471">
    <property type="entry name" value="MnmC-like_methylTransf"/>
</dbReference>
<dbReference type="GO" id="GO:0005737">
    <property type="term" value="C:cytoplasm"/>
    <property type="evidence" value="ECO:0007669"/>
    <property type="project" value="UniProtKB-SubCell"/>
</dbReference>
<dbReference type="InterPro" id="IPR047785">
    <property type="entry name" value="tRNA_MNMC2"/>
</dbReference>
<comment type="cofactor">
    <cofactor evidence="10">
        <name>FAD</name>
        <dbReference type="ChEBI" id="CHEBI:57692"/>
    </cofactor>
</comment>
<dbReference type="SUPFAM" id="SSF54373">
    <property type="entry name" value="FAD-linked reductases, C-terminal domain"/>
    <property type="match status" value="1"/>
</dbReference>
<keyword evidence="1 10" id="KW-0963">Cytoplasm</keyword>
<dbReference type="EC" id="1.5.-.-" evidence="10"/>
<dbReference type="InterPro" id="IPR036188">
    <property type="entry name" value="FAD/NAD-bd_sf"/>
</dbReference>
<feature type="domain" description="FAD dependent oxidoreductase" evidence="11">
    <location>
        <begin position="276"/>
        <end position="644"/>
    </location>
</feature>
<evidence type="ECO:0000313" key="13">
    <source>
        <dbReference type="EMBL" id="SFM16528.1"/>
    </source>
</evidence>
<dbReference type="PANTHER" id="PTHR13847:SF283">
    <property type="entry name" value="TRNA 5-METHYLAMINOMETHYL-2-THIOURIDINE BIOSYNTHESIS BIFUNCTIONAL PROTEIN MNMC"/>
    <property type="match status" value="1"/>
</dbReference>
<evidence type="ECO:0000256" key="1">
    <source>
        <dbReference type="ARBA" id="ARBA00022490"/>
    </source>
</evidence>
<feature type="domain" description="MnmC-like methyltransferase" evidence="12">
    <location>
        <begin position="127"/>
        <end position="249"/>
    </location>
</feature>
<evidence type="ECO:0000256" key="7">
    <source>
        <dbReference type="ARBA" id="ARBA00022827"/>
    </source>
</evidence>
<dbReference type="GO" id="GO:0002098">
    <property type="term" value="P:tRNA wobble uridine modification"/>
    <property type="evidence" value="ECO:0007669"/>
    <property type="project" value="TreeGrafter"/>
</dbReference>
<comment type="catalytic activity">
    <reaction evidence="10">
        <text>5-aminomethyl-2-thiouridine(34) in tRNA + S-adenosyl-L-methionine = 5-methylaminomethyl-2-thiouridine(34) in tRNA + S-adenosyl-L-homocysteine + H(+)</text>
        <dbReference type="Rhea" id="RHEA:19569"/>
        <dbReference type="Rhea" id="RHEA-COMP:10195"/>
        <dbReference type="Rhea" id="RHEA-COMP:10197"/>
        <dbReference type="ChEBI" id="CHEBI:15378"/>
        <dbReference type="ChEBI" id="CHEBI:57856"/>
        <dbReference type="ChEBI" id="CHEBI:59789"/>
        <dbReference type="ChEBI" id="CHEBI:74454"/>
        <dbReference type="ChEBI" id="CHEBI:74455"/>
        <dbReference type="EC" id="2.1.1.61"/>
    </reaction>
</comment>
<keyword evidence="3 10" id="KW-0285">Flavoprotein</keyword>
<evidence type="ECO:0000259" key="12">
    <source>
        <dbReference type="Pfam" id="PF05430"/>
    </source>
</evidence>
<dbReference type="Gene3D" id="3.50.50.60">
    <property type="entry name" value="FAD/NAD(P)-binding domain"/>
    <property type="match status" value="1"/>
</dbReference>
<evidence type="ECO:0000256" key="6">
    <source>
        <dbReference type="ARBA" id="ARBA00022694"/>
    </source>
</evidence>
<evidence type="ECO:0000256" key="3">
    <source>
        <dbReference type="ARBA" id="ARBA00022630"/>
    </source>
</evidence>
<dbReference type="NCBIfam" id="NF033855">
    <property type="entry name" value="tRNA_MNMC2"/>
    <property type="match status" value="1"/>
</dbReference>
<evidence type="ECO:0000256" key="8">
    <source>
        <dbReference type="ARBA" id="ARBA00023002"/>
    </source>
</evidence>
<organism evidence="13 14">
    <name type="scientific">Halopseudomonas yangmingensis</name>
    <dbReference type="NCBI Taxonomy" id="1720063"/>
    <lineage>
        <taxon>Bacteria</taxon>
        <taxon>Pseudomonadati</taxon>
        <taxon>Pseudomonadota</taxon>
        <taxon>Gammaproteobacteria</taxon>
        <taxon>Pseudomonadales</taxon>
        <taxon>Pseudomonadaceae</taxon>
        <taxon>Halopseudomonas</taxon>
    </lineage>
</organism>
<name>A0A1I4NLZ7_9GAMM</name>
<comment type="function">
    <text evidence="10">Catalyzes the last two steps in the biosynthesis of 5-methylaminomethyl-2-thiouridine (mnm(5)s(2)U) at the wobble position (U34) in tRNA. Catalyzes the FAD-dependent demodification of cmnm(5)s(2)U34 to nm(5)s(2)U34, followed by the transfer of a methyl group from S-adenosyl-L-methionine to nm(5)s(2)U34, to form mnm(5)s(2)U34.</text>
</comment>
<protein>
    <recommendedName>
        <fullName evidence="10">tRNA 5-methylaminomethyl-2-thiouridine biosynthesis bifunctional protein MnmC</fullName>
        <shortName evidence="10">tRNA mnm(5)s(2)U biosynthesis bifunctional protein</shortName>
    </recommendedName>
    <domain>
        <recommendedName>
            <fullName evidence="10">tRNA (mnm(5)s(2)U34)-methyltransferase</fullName>
            <ecNumber evidence="10">2.1.1.61</ecNumber>
        </recommendedName>
    </domain>
    <domain>
        <recommendedName>
            <fullName evidence="10">FAD-dependent cmnm(5)s(2)U34 oxidoreductase</fullName>
            <ecNumber evidence="10">1.5.-.-</ecNumber>
        </recommendedName>
    </domain>
</protein>
<dbReference type="Proteomes" id="UP000243629">
    <property type="component" value="Unassembled WGS sequence"/>
</dbReference>
<dbReference type="PANTHER" id="PTHR13847">
    <property type="entry name" value="SARCOSINE DEHYDROGENASE-RELATED"/>
    <property type="match status" value="1"/>
</dbReference>
<dbReference type="SUPFAM" id="SSF51905">
    <property type="entry name" value="FAD/NAD(P)-binding domain"/>
    <property type="match status" value="1"/>
</dbReference>